<keyword evidence="2" id="KW-0963">Cytoplasm</keyword>
<dbReference type="EMBL" id="CP003563">
    <property type="protein sequence ID" value="AFL54534.1"/>
    <property type="molecule type" value="Genomic_DNA"/>
</dbReference>
<dbReference type="SUPFAM" id="SSF110395">
    <property type="entry name" value="CutC-like"/>
    <property type="match status" value="1"/>
</dbReference>
<proteinExistence type="inferred from homology"/>
<comment type="caution">
    <text evidence="2">Once thought to be involved in copper homeostasis, experiments in E.coli have shown this is not the case.</text>
</comment>
<evidence type="ECO:0000313" key="3">
    <source>
        <dbReference type="EMBL" id="AFL54534.1"/>
    </source>
</evidence>
<dbReference type="AlphaFoldDB" id="I3XF78"/>
<comment type="subcellular location">
    <subcellularLocation>
        <location evidence="2">Cytoplasm</location>
    </subcellularLocation>
</comment>
<dbReference type="PATRIC" id="fig|1185652.3.peg.6260"/>
<dbReference type="eggNOG" id="COG3142">
    <property type="taxonomic scope" value="Bacteria"/>
</dbReference>
<dbReference type="GO" id="GO:0005737">
    <property type="term" value="C:cytoplasm"/>
    <property type="evidence" value="ECO:0007669"/>
    <property type="project" value="UniProtKB-SubCell"/>
</dbReference>
<evidence type="ECO:0000256" key="1">
    <source>
        <dbReference type="ARBA" id="ARBA00007768"/>
    </source>
</evidence>
<protein>
    <recommendedName>
        <fullName evidence="2">PF03932 family protein CutC</fullName>
    </recommendedName>
</protein>
<dbReference type="Pfam" id="PF03932">
    <property type="entry name" value="CutC"/>
    <property type="match status" value="1"/>
</dbReference>
<sequence>MPSGTGADRRRPAGLRRERLMSGVLLEVCVDDAEGLAAAVEGGADRIELCSALAVGGLTPSAGLMALAGLTPVPAYAMIRPRPGDFIFGRIELDLMRRDIDAARTAGLGGVVLGASLPDGRLDARALAELTGHAAGLGLTLHRTFDLVPDFAEAISIAMELGFERILTSGGARTAPEAVDTLARLVELAAGRLSVMPGSGVTIDTLGLFLPRLAVMEVHSSCSIREPTKDRRMVEMGFAPPERRRTDAATVRAMKARLDKVRFGQ</sequence>
<dbReference type="Gene3D" id="3.20.20.380">
    <property type="entry name" value="Copper homeostasis (CutC) domain"/>
    <property type="match status" value="1"/>
</dbReference>
<dbReference type="InterPro" id="IPR005627">
    <property type="entry name" value="CutC-like"/>
</dbReference>
<dbReference type="GO" id="GO:0005507">
    <property type="term" value="F:copper ion binding"/>
    <property type="evidence" value="ECO:0007669"/>
    <property type="project" value="TreeGrafter"/>
</dbReference>
<evidence type="ECO:0000313" key="4">
    <source>
        <dbReference type="Proteomes" id="UP000006180"/>
    </source>
</evidence>
<dbReference type="STRING" id="1185652.USDA257_c60310"/>
<name>I3XF78_SINF2</name>
<evidence type="ECO:0000256" key="2">
    <source>
        <dbReference type="HAMAP-Rule" id="MF_00795"/>
    </source>
</evidence>
<comment type="similarity">
    <text evidence="1 2">Belongs to the CutC family.</text>
</comment>
<accession>I3XF78</accession>
<dbReference type="PANTHER" id="PTHR12598:SF0">
    <property type="entry name" value="COPPER HOMEOSTASIS PROTEIN CUTC HOMOLOG"/>
    <property type="match status" value="1"/>
</dbReference>
<dbReference type="HOGENOM" id="CLU_050555_3_3_5"/>
<organism evidence="3 4">
    <name type="scientific">Sinorhizobium fredii (strain USDA 257)</name>
    <dbReference type="NCBI Taxonomy" id="1185652"/>
    <lineage>
        <taxon>Bacteria</taxon>
        <taxon>Pseudomonadati</taxon>
        <taxon>Pseudomonadota</taxon>
        <taxon>Alphaproteobacteria</taxon>
        <taxon>Hyphomicrobiales</taxon>
        <taxon>Rhizobiaceae</taxon>
        <taxon>Sinorhizobium/Ensifer group</taxon>
        <taxon>Sinorhizobium</taxon>
    </lineage>
</organism>
<gene>
    <name evidence="2 3" type="primary">cutC</name>
    <name evidence="3" type="ORF">USDA257_c60310</name>
</gene>
<dbReference type="KEGG" id="sfd:USDA257_c60310"/>
<dbReference type="PANTHER" id="PTHR12598">
    <property type="entry name" value="COPPER HOMEOSTASIS PROTEIN CUTC"/>
    <property type="match status" value="1"/>
</dbReference>
<reference evidence="3 4" key="1">
    <citation type="journal article" date="2012" name="J. Bacteriol.">
        <title>Complete genome sequence of the broad-host-range strain Sinorhizobium fredii USDA257.</title>
        <authorList>
            <person name="Schuldes J."/>
            <person name="Rodriguez Orbegoso M."/>
            <person name="Schmeisser C."/>
            <person name="Krishnan H.B."/>
            <person name="Daniel R."/>
            <person name="Streit W.R."/>
        </authorList>
    </citation>
    <scope>NUCLEOTIDE SEQUENCE [LARGE SCALE GENOMIC DNA]</scope>
    <source>
        <strain evidence="3 4">USDA 257</strain>
    </source>
</reference>
<dbReference type="InterPro" id="IPR036822">
    <property type="entry name" value="CutC-like_dom_sf"/>
</dbReference>
<dbReference type="Proteomes" id="UP000006180">
    <property type="component" value="Chromosome"/>
</dbReference>
<dbReference type="HAMAP" id="MF_00795">
    <property type="entry name" value="CutC"/>
    <property type="match status" value="1"/>
</dbReference>